<dbReference type="GO" id="GO:0030430">
    <property type="term" value="C:host cell cytoplasm"/>
    <property type="evidence" value="ECO:0007669"/>
    <property type="project" value="UniProtKB-SubCell"/>
</dbReference>
<accession>F2VIQ6</accession>
<evidence type="ECO:0000256" key="4">
    <source>
        <dbReference type="ARBA" id="ARBA00022581"/>
    </source>
</evidence>
<dbReference type="HAMAP" id="MF_04006">
    <property type="entry name" value="HPV_E6"/>
    <property type="match status" value="1"/>
</dbReference>
<dbReference type="GO" id="GO:0003677">
    <property type="term" value="F:DNA binding"/>
    <property type="evidence" value="ECO:0007669"/>
    <property type="project" value="UniProtKB-UniRule"/>
</dbReference>
<dbReference type="EMBL" id="GU117621">
    <property type="protein sequence ID" value="ADJ96341.1"/>
    <property type="molecule type" value="Genomic_DNA"/>
</dbReference>
<evidence type="ECO:0000256" key="14">
    <source>
        <dbReference type="ARBA" id="ARBA00023280"/>
    </source>
</evidence>
<dbReference type="GeneID" id="13097024"/>
<dbReference type="GO" id="GO:0006355">
    <property type="term" value="P:regulation of DNA-templated transcription"/>
    <property type="evidence" value="ECO:0007669"/>
    <property type="project" value="UniProtKB-UniRule"/>
</dbReference>
<evidence type="ECO:0000256" key="16">
    <source>
        <dbReference type="HAMAP-Rule" id="MF_04006"/>
    </source>
</evidence>
<dbReference type="GO" id="GO:0042025">
    <property type="term" value="C:host cell nucleus"/>
    <property type="evidence" value="ECO:0007669"/>
    <property type="project" value="UniProtKB-SubCell"/>
</dbReference>
<reference evidence="19 20" key="1">
    <citation type="journal article" date="2011" name="Mol. Phylogenet. Evol.">
        <title>Modular organizations of novel cetacean papillomaviruses.</title>
        <authorList>
            <person name="Gottschling M."/>
            <person name="Bravo I.G."/>
            <person name="Schulz E."/>
            <person name="Bracho M.A."/>
            <person name="Deaville R."/>
            <person name="Jepson P.D."/>
            <person name="Bressem M.F."/>
            <person name="Stockfleth E."/>
            <person name="Nindl I."/>
        </authorList>
    </citation>
    <scope>NUCLEOTIDE SEQUENCE [LARGE SCALE GENOMIC DNA]</scope>
</reference>
<comment type="similarity">
    <text evidence="1 16 17">Belongs to the papillomaviridae E6 protein family.</text>
</comment>
<comment type="function">
    <text evidence="16">Plays a major role in the induction and maintenance of cellular transformation. E6 associates with host UBE3A/E6-AP ubiquitin-protein ligase and modulates its activity. Protects host keratinocytes from apoptosis by mediating the degradation of host BAK1. May also inhibit host immune response.</text>
</comment>
<keyword evidence="3 16" id="KW-1048">Host nucleus</keyword>
<feature type="zinc finger region" evidence="16">
    <location>
        <begin position="26"/>
        <end position="62"/>
    </location>
</feature>
<evidence type="ECO:0000256" key="2">
    <source>
        <dbReference type="ARBA" id="ARBA00022518"/>
    </source>
</evidence>
<name>F2VIQ6_PSPV</name>
<evidence type="ECO:0000256" key="9">
    <source>
        <dbReference type="ARBA" id="ARBA00023015"/>
    </source>
</evidence>
<dbReference type="Proteomes" id="UP000122610">
    <property type="component" value="Segment"/>
</dbReference>
<feature type="region of interest" description="Disordered" evidence="18">
    <location>
        <begin position="171"/>
        <end position="217"/>
    </location>
</feature>
<evidence type="ECO:0000256" key="10">
    <source>
        <dbReference type="ARBA" id="ARBA00023125"/>
    </source>
</evidence>
<keyword evidence="7 16" id="KW-0863">Zinc-finger</keyword>
<evidence type="ECO:0000256" key="1">
    <source>
        <dbReference type="ARBA" id="ARBA00006346"/>
    </source>
</evidence>
<dbReference type="InterPro" id="IPR038575">
    <property type="entry name" value="E6_sf"/>
</dbReference>
<keyword evidence="10 16" id="KW-0238">DNA-binding</keyword>
<evidence type="ECO:0000256" key="5">
    <source>
        <dbReference type="ARBA" id="ARBA00022632"/>
    </source>
</evidence>
<keyword evidence="2 16" id="KW-0244">Early protein</keyword>
<keyword evidence="4 16" id="KW-0945">Host-virus interaction</keyword>
<proteinExistence type="inferred from homology"/>
<evidence type="ECO:0000313" key="20">
    <source>
        <dbReference type="Proteomes" id="UP000122610"/>
    </source>
</evidence>
<dbReference type="RefSeq" id="YP_006470622.1">
    <property type="nucleotide sequence ID" value="NC_018074.1"/>
</dbReference>
<feature type="compositionally biased region" description="Acidic residues" evidence="18">
    <location>
        <begin position="207"/>
        <end position="217"/>
    </location>
</feature>
<keyword evidence="9 16" id="KW-0805">Transcription regulation</keyword>
<keyword evidence="13 16" id="KW-1035">Host cytoplasm</keyword>
<dbReference type="GO" id="GO:0006351">
    <property type="term" value="P:DNA-templated transcription"/>
    <property type="evidence" value="ECO:0007669"/>
    <property type="project" value="UniProtKB-UniRule"/>
</dbReference>
<keyword evidence="6 16" id="KW-0479">Metal-binding</keyword>
<feature type="zinc finger region" evidence="16">
    <location>
        <begin position="99"/>
        <end position="135"/>
    </location>
</feature>
<gene>
    <name evidence="16 19" type="primary">E6</name>
</gene>
<dbReference type="InterPro" id="IPR001334">
    <property type="entry name" value="E6"/>
</dbReference>
<keyword evidence="11 16" id="KW-0010">Activator</keyword>
<evidence type="ECO:0000256" key="13">
    <source>
        <dbReference type="ARBA" id="ARBA00023200"/>
    </source>
</evidence>
<dbReference type="SUPFAM" id="SSF161229">
    <property type="entry name" value="E6 C-terminal domain-like"/>
    <property type="match status" value="2"/>
</dbReference>
<dbReference type="GO" id="GO:0052170">
    <property type="term" value="P:symbiont-mediated suppression of host innate immune response"/>
    <property type="evidence" value="ECO:0007669"/>
    <property type="project" value="UniProtKB-KW"/>
</dbReference>
<feature type="compositionally biased region" description="Low complexity" evidence="18">
    <location>
        <begin position="171"/>
        <end position="185"/>
    </location>
</feature>
<dbReference type="Pfam" id="PF00518">
    <property type="entry name" value="E6"/>
    <property type="match status" value="1"/>
</dbReference>
<dbReference type="GO" id="GO:0008270">
    <property type="term" value="F:zinc ion binding"/>
    <property type="evidence" value="ECO:0007669"/>
    <property type="project" value="UniProtKB-KW"/>
</dbReference>
<dbReference type="GO" id="GO:0039648">
    <property type="term" value="P:symbiont-mediated perturbation of host ubiquitin-like protein modification"/>
    <property type="evidence" value="ECO:0007669"/>
    <property type="project" value="UniProtKB-UniRule"/>
</dbReference>
<protein>
    <recommendedName>
        <fullName evidence="16 17">Protein E6</fullName>
    </recommendedName>
</protein>
<keyword evidence="15 16" id="KW-1119">Modulation of host cell apoptosis by virus</keyword>
<dbReference type="OrthoDB" id="27353at10239"/>
<evidence type="ECO:0000256" key="18">
    <source>
        <dbReference type="SAM" id="MobiDB-lite"/>
    </source>
</evidence>
<evidence type="ECO:0000256" key="6">
    <source>
        <dbReference type="ARBA" id="ARBA00022723"/>
    </source>
</evidence>
<evidence type="ECO:0000256" key="11">
    <source>
        <dbReference type="ARBA" id="ARBA00023159"/>
    </source>
</evidence>
<comment type="caution">
    <text evidence="16">Lacks conserved residue(s) required for the propagation of feature annotation.</text>
</comment>
<dbReference type="KEGG" id="vg:13097024"/>
<evidence type="ECO:0000256" key="17">
    <source>
        <dbReference type="RuleBase" id="RU363123"/>
    </source>
</evidence>
<evidence type="ECO:0000256" key="3">
    <source>
        <dbReference type="ARBA" id="ARBA00022562"/>
    </source>
</evidence>
<keyword evidence="12 16" id="KW-0804">Transcription</keyword>
<dbReference type="GO" id="GO:0039502">
    <property type="term" value="P:symbiont-mediated suppression of host type I interferon-mediated signaling pathway"/>
    <property type="evidence" value="ECO:0007669"/>
    <property type="project" value="UniProtKB-UniRule"/>
</dbReference>
<keyword evidence="14 16" id="KW-0899">Viral immunoevasion</keyword>
<dbReference type="Gene3D" id="3.30.240.40">
    <property type="entry name" value="E6 early regulatory protein"/>
    <property type="match status" value="2"/>
</dbReference>
<keyword evidence="5 16" id="KW-1090">Inhibition of host innate immune response by virus</keyword>
<keyword evidence="8 16" id="KW-0862">Zinc</keyword>
<dbReference type="GO" id="GO:0052150">
    <property type="term" value="P:symbiont-mediated perturbation of host apoptosis"/>
    <property type="evidence" value="ECO:0007669"/>
    <property type="project" value="UniProtKB-KW"/>
</dbReference>
<evidence type="ECO:0000256" key="8">
    <source>
        <dbReference type="ARBA" id="ARBA00022833"/>
    </source>
</evidence>
<evidence type="ECO:0000256" key="15">
    <source>
        <dbReference type="ARBA" id="ARBA00023323"/>
    </source>
</evidence>
<evidence type="ECO:0000256" key="12">
    <source>
        <dbReference type="ARBA" id="ARBA00023163"/>
    </source>
</evidence>
<sequence length="217" mass="24159">MAENSETIPQLCADFDLTTDELILLCIFCKKTLQAFDIWAHTVRGLLVVWRKGFPFAACRKCLEVLALVDGWRRFEYAAYASTVEAETGKPLGDIPIRCMGCFKSMTSLDKITHVEEKKRFHKIGGCWRGFCVTCIFTPPPLVHWFTSYVTVGGAPPLVTWGFDRPVPALSESSGSSWTLTTSSSDDAREDLESISSGRRTQPESSGESDQEGELFI</sequence>
<evidence type="ECO:0000313" key="19">
    <source>
        <dbReference type="EMBL" id="ADJ96341.1"/>
    </source>
</evidence>
<evidence type="ECO:0000256" key="7">
    <source>
        <dbReference type="ARBA" id="ARBA00022771"/>
    </source>
</evidence>
<feature type="compositionally biased region" description="Polar residues" evidence="18">
    <location>
        <begin position="194"/>
        <end position="206"/>
    </location>
</feature>
<comment type="subcellular location">
    <subcellularLocation>
        <location evidence="16 17">Host cytoplasm</location>
    </subcellularLocation>
    <subcellularLocation>
        <location evidence="16 17">Host nucleus</location>
    </subcellularLocation>
</comment>
<organism evidence="19 20">
    <name type="scientific">Phocoena phocoena papillomavirus 1</name>
    <dbReference type="NCBI Taxonomy" id="706525"/>
    <lineage>
        <taxon>Viruses</taxon>
        <taxon>Monodnaviria</taxon>
        <taxon>Shotokuvirae</taxon>
        <taxon>Cossaviricota</taxon>
        <taxon>Papovaviricetes</taxon>
        <taxon>Zurhausenvirales</taxon>
        <taxon>Papillomaviridae</taxon>
        <taxon>Firstpapillomavirinae</taxon>
        <taxon>Omikronpapillomavirus</taxon>
        <taxon>Phocoena spinipinnis papillomavirus</taxon>
    </lineage>
</organism>
<comment type="subunit">
    <text evidence="16">Forms homodimers. Interacts with ubiquitin-protein ligase UBE3A/E6-AP; this interaction stimulates UBE3A ubiquitin activity. Interacts with host BAK1.</text>
</comment>